<feature type="non-terminal residue" evidence="1">
    <location>
        <position position="1"/>
    </location>
</feature>
<reference evidence="1" key="1">
    <citation type="submission" date="2023-10" db="EMBL/GenBank/DDBJ databases">
        <title>Genome assembly of Pristionchus species.</title>
        <authorList>
            <person name="Yoshida K."/>
            <person name="Sommer R.J."/>
        </authorList>
    </citation>
    <scope>NUCLEOTIDE SEQUENCE</scope>
    <source>
        <strain evidence="1">RS0144</strain>
    </source>
</reference>
<comment type="caution">
    <text evidence="1">The sequence shown here is derived from an EMBL/GenBank/DDBJ whole genome shotgun (WGS) entry which is preliminary data.</text>
</comment>
<sequence>SVRSLHTRHTHTKPVTHTILYPSLISSISHSGERNLSTIIAMVDVRDCRRSSFGTFRHVHGCVGRLR</sequence>
<dbReference type="AlphaFoldDB" id="A0AAV5U728"/>
<keyword evidence="2" id="KW-1185">Reference proteome</keyword>
<dbReference type="EMBL" id="BTSX01000005">
    <property type="protein sequence ID" value="GMT02219.1"/>
    <property type="molecule type" value="Genomic_DNA"/>
</dbReference>
<accession>A0AAV5U728</accession>
<protein>
    <submittedName>
        <fullName evidence="1">Uncharacterized protein</fullName>
    </submittedName>
</protein>
<name>A0AAV5U728_9BILA</name>
<organism evidence="1 2">
    <name type="scientific">Pristionchus entomophagus</name>
    <dbReference type="NCBI Taxonomy" id="358040"/>
    <lineage>
        <taxon>Eukaryota</taxon>
        <taxon>Metazoa</taxon>
        <taxon>Ecdysozoa</taxon>
        <taxon>Nematoda</taxon>
        <taxon>Chromadorea</taxon>
        <taxon>Rhabditida</taxon>
        <taxon>Rhabditina</taxon>
        <taxon>Diplogasteromorpha</taxon>
        <taxon>Diplogasteroidea</taxon>
        <taxon>Neodiplogasteridae</taxon>
        <taxon>Pristionchus</taxon>
    </lineage>
</organism>
<evidence type="ECO:0000313" key="2">
    <source>
        <dbReference type="Proteomes" id="UP001432027"/>
    </source>
</evidence>
<proteinExistence type="predicted"/>
<evidence type="ECO:0000313" key="1">
    <source>
        <dbReference type="EMBL" id="GMT02219.1"/>
    </source>
</evidence>
<dbReference type="Proteomes" id="UP001432027">
    <property type="component" value="Unassembled WGS sequence"/>
</dbReference>
<gene>
    <name evidence="1" type="ORF">PENTCL1PPCAC_24393</name>
</gene>